<accession>A0A2J7ZZQ8</accession>
<dbReference type="InterPro" id="IPR018108">
    <property type="entry name" value="MCP_transmembrane"/>
</dbReference>
<comment type="similarity">
    <text evidence="5">Belongs to the mitochondrial carrier (TC 2.A.29) family.</text>
</comment>
<evidence type="ECO:0000313" key="6">
    <source>
        <dbReference type="EMBL" id="PNH05736.1"/>
    </source>
</evidence>
<dbReference type="Gene3D" id="1.50.40.10">
    <property type="entry name" value="Mitochondrial carrier domain"/>
    <property type="match status" value="1"/>
</dbReference>
<dbReference type="PANTHER" id="PTHR46080:SF3">
    <property type="entry name" value="MITOCHONDRIAL SUBSTRATE CARRIER FAMILY PROTEIN"/>
    <property type="match status" value="1"/>
</dbReference>
<dbReference type="Proteomes" id="UP000236333">
    <property type="component" value="Unassembled WGS sequence"/>
</dbReference>
<evidence type="ECO:0000256" key="4">
    <source>
        <dbReference type="PROSITE-ProRule" id="PRU00282"/>
    </source>
</evidence>
<keyword evidence="7" id="KW-1185">Reference proteome</keyword>
<dbReference type="GO" id="GO:0016020">
    <property type="term" value="C:membrane"/>
    <property type="evidence" value="ECO:0007669"/>
    <property type="project" value="UniProtKB-SubCell"/>
</dbReference>
<dbReference type="EMBL" id="PGGS01000283">
    <property type="protein sequence ID" value="PNH05736.1"/>
    <property type="molecule type" value="Genomic_DNA"/>
</dbReference>
<organism evidence="6 7">
    <name type="scientific">Tetrabaena socialis</name>
    <dbReference type="NCBI Taxonomy" id="47790"/>
    <lineage>
        <taxon>Eukaryota</taxon>
        <taxon>Viridiplantae</taxon>
        <taxon>Chlorophyta</taxon>
        <taxon>core chlorophytes</taxon>
        <taxon>Chlorophyceae</taxon>
        <taxon>CS clade</taxon>
        <taxon>Chlamydomonadales</taxon>
        <taxon>Tetrabaenaceae</taxon>
        <taxon>Tetrabaena</taxon>
    </lineage>
</organism>
<protein>
    <submittedName>
        <fullName evidence="6">Uncharacterized protein</fullName>
    </submittedName>
</protein>
<dbReference type="InterPro" id="IPR023395">
    <property type="entry name" value="MCP_dom_sf"/>
</dbReference>
<proteinExistence type="inferred from homology"/>
<dbReference type="OrthoDB" id="250329at2759"/>
<dbReference type="PROSITE" id="PS50920">
    <property type="entry name" value="SOLCAR"/>
    <property type="match status" value="1"/>
</dbReference>
<keyword evidence="2 4" id="KW-0812">Transmembrane</keyword>
<evidence type="ECO:0000256" key="5">
    <source>
        <dbReference type="RuleBase" id="RU000488"/>
    </source>
</evidence>
<sequence>MGTDVDWDRQVSGQHFAAKLHGVTTVLYPLTVIKTKQMTLPGISAGLKTRIQVSYKQDGATPSFRDVARQILRDDGPSGFLRGAAPRMVNAALWGTCMVTVYEHLKRICAKDEDQVGGS</sequence>
<evidence type="ECO:0000313" key="7">
    <source>
        <dbReference type="Proteomes" id="UP000236333"/>
    </source>
</evidence>
<dbReference type="SUPFAM" id="SSF103506">
    <property type="entry name" value="Mitochondrial carrier"/>
    <property type="match status" value="1"/>
</dbReference>
<evidence type="ECO:0000256" key="2">
    <source>
        <dbReference type="ARBA" id="ARBA00022692"/>
    </source>
</evidence>
<keyword evidence="5" id="KW-0813">Transport</keyword>
<comment type="subcellular location">
    <subcellularLocation>
        <location evidence="1">Membrane</location>
        <topology evidence="1">Multi-pass membrane protein</topology>
    </subcellularLocation>
</comment>
<dbReference type="AlphaFoldDB" id="A0A2J7ZZQ8"/>
<dbReference type="PANTHER" id="PTHR46080">
    <property type="entry name" value="MITOCHONDRIAL SUBSTRATE CARRIER FAMILY PROTEIN J"/>
    <property type="match status" value="1"/>
</dbReference>
<name>A0A2J7ZZQ8_9CHLO</name>
<dbReference type="Pfam" id="PF00153">
    <property type="entry name" value="Mito_carr"/>
    <property type="match status" value="1"/>
</dbReference>
<evidence type="ECO:0000256" key="1">
    <source>
        <dbReference type="ARBA" id="ARBA00004141"/>
    </source>
</evidence>
<comment type="caution">
    <text evidence="6">The sequence shown here is derived from an EMBL/GenBank/DDBJ whole genome shotgun (WGS) entry which is preliminary data.</text>
</comment>
<keyword evidence="3 4" id="KW-0472">Membrane</keyword>
<reference evidence="6 7" key="1">
    <citation type="journal article" date="2017" name="Mol. Biol. Evol.">
        <title>The 4-celled Tetrabaena socialis nuclear genome reveals the essential components for genetic control of cell number at the origin of multicellularity in the volvocine lineage.</title>
        <authorList>
            <person name="Featherston J."/>
            <person name="Arakaki Y."/>
            <person name="Hanschen E.R."/>
            <person name="Ferris P.J."/>
            <person name="Michod R.E."/>
            <person name="Olson B.J.S.C."/>
            <person name="Nozaki H."/>
            <person name="Durand P.M."/>
        </authorList>
    </citation>
    <scope>NUCLEOTIDE SEQUENCE [LARGE SCALE GENOMIC DNA]</scope>
    <source>
        <strain evidence="6 7">NIES-571</strain>
    </source>
</reference>
<evidence type="ECO:0000256" key="3">
    <source>
        <dbReference type="ARBA" id="ARBA00023136"/>
    </source>
</evidence>
<feature type="repeat" description="Solcar" evidence="4">
    <location>
        <begin position="9"/>
        <end position="108"/>
    </location>
</feature>
<gene>
    <name evidence="6" type="ORF">TSOC_007979</name>
</gene>